<evidence type="ECO:0000313" key="2">
    <source>
        <dbReference type="EMBL" id="GKV46337.1"/>
    </source>
</evidence>
<protein>
    <submittedName>
        <fullName evidence="2">Uncharacterized protein</fullName>
    </submittedName>
</protein>
<evidence type="ECO:0000256" key="1">
    <source>
        <dbReference type="SAM" id="MobiDB-lite"/>
    </source>
</evidence>
<gene>
    <name evidence="2" type="ORF">SLEP1_g53323</name>
</gene>
<accession>A0AAV5MA70</accession>
<dbReference type="AlphaFoldDB" id="A0AAV5MA70"/>
<dbReference type="EMBL" id="BPVZ01000206">
    <property type="protein sequence ID" value="GKV46337.1"/>
    <property type="molecule type" value="Genomic_DNA"/>
</dbReference>
<dbReference type="Proteomes" id="UP001054252">
    <property type="component" value="Unassembled WGS sequence"/>
</dbReference>
<sequence>MGNGPRPMPPGGTPSPPPCCMMANLAARLPTIPPQGFPGQQMPPPPSPSMKR</sequence>
<feature type="region of interest" description="Disordered" evidence="1">
    <location>
        <begin position="30"/>
        <end position="52"/>
    </location>
</feature>
<reference evidence="2 3" key="1">
    <citation type="journal article" date="2021" name="Commun. Biol.">
        <title>The genome of Shorea leprosula (Dipterocarpaceae) highlights the ecological relevance of drought in aseasonal tropical rainforests.</title>
        <authorList>
            <person name="Ng K.K.S."/>
            <person name="Kobayashi M.J."/>
            <person name="Fawcett J.A."/>
            <person name="Hatakeyama M."/>
            <person name="Paape T."/>
            <person name="Ng C.H."/>
            <person name="Ang C.C."/>
            <person name="Tnah L.H."/>
            <person name="Lee C.T."/>
            <person name="Nishiyama T."/>
            <person name="Sese J."/>
            <person name="O'Brien M.J."/>
            <person name="Copetti D."/>
            <person name="Mohd Noor M.I."/>
            <person name="Ong R.C."/>
            <person name="Putra M."/>
            <person name="Sireger I.Z."/>
            <person name="Indrioko S."/>
            <person name="Kosugi Y."/>
            <person name="Izuno A."/>
            <person name="Isagi Y."/>
            <person name="Lee S.L."/>
            <person name="Shimizu K.K."/>
        </authorList>
    </citation>
    <scope>NUCLEOTIDE SEQUENCE [LARGE SCALE GENOMIC DNA]</scope>
    <source>
        <strain evidence="2">214</strain>
    </source>
</reference>
<organism evidence="2 3">
    <name type="scientific">Rubroshorea leprosula</name>
    <dbReference type="NCBI Taxonomy" id="152421"/>
    <lineage>
        <taxon>Eukaryota</taxon>
        <taxon>Viridiplantae</taxon>
        <taxon>Streptophyta</taxon>
        <taxon>Embryophyta</taxon>
        <taxon>Tracheophyta</taxon>
        <taxon>Spermatophyta</taxon>
        <taxon>Magnoliopsida</taxon>
        <taxon>eudicotyledons</taxon>
        <taxon>Gunneridae</taxon>
        <taxon>Pentapetalae</taxon>
        <taxon>rosids</taxon>
        <taxon>malvids</taxon>
        <taxon>Malvales</taxon>
        <taxon>Dipterocarpaceae</taxon>
        <taxon>Rubroshorea</taxon>
    </lineage>
</organism>
<comment type="caution">
    <text evidence="2">The sequence shown here is derived from an EMBL/GenBank/DDBJ whole genome shotgun (WGS) entry which is preliminary data.</text>
</comment>
<evidence type="ECO:0000313" key="3">
    <source>
        <dbReference type="Proteomes" id="UP001054252"/>
    </source>
</evidence>
<keyword evidence="3" id="KW-1185">Reference proteome</keyword>
<name>A0AAV5MA70_9ROSI</name>
<proteinExistence type="predicted"/>
<feature type="compositionally biased region" description="Pro residues" evidence="1">
    <location>
        <begin position="31"/>
        <end position="52"/>
    </location>
</feature>